<evidence type="ECO:0000313" key="1">
    <source>
        <dbReference type="EMBL" id="TWG00757.1"/>
    </source>
</evidence>
<dbReference type="Proteomes" id="UP000317940">
    <property type="component" value="Unassembled WGS sequence"/>
</dbReference>
<dbReference type="RefSeq" id="WP_145906807.1">
    <property type="nucleotide sequence ID" value="NZ_BAAAMZ010000003.1"/>
</dbReference>
<evidence type="ECO:0000313" key="2">
    <source>
        <dbReference type="Proteomes" id="UP000317940"/>
    </source>
</evidence>
<dbReference type="AlphaFoldDB" id="A0A561UN25"/>
<dbReference type="EMBL" id="VIWT01000001">
    <property type="protein sequence ID" value="TWG00757.1"/>
    <property type="molecule type" value="Genomic_DNA"/>
</dbReference>
<reference evidence="1 2" key="1">
    <citation type="submission" date="2019-06" db="EMBL/GenBank/DDBJ databases">
        <title>Sequencing the genomes of 1000 actinobacteria strains.</title>
        <authorList>
            <person name="Klenk H.-P."/>
        </authorList>
    </citation>
    <scope>NUCLEOTIDE SEQUENCE [LARGE SCALE GENOMIC DNA]</scope>
    <source>
        <strain evidence="1 2">DSM 44826</strain>
    </source>
</reference>
<accession>A0A561UN25</accession>
<gene>
    <name evidence="1" type="ORF">FHX73_114637</name>
</gene>
<name>A0A561UN25_9ACTN</name>
<organism evidence="1 2">
    <name type="scientific">Kitasatospora viridis</name>
    <dbReference type="NCBI Taxonomy" id="281105"/>
    <lineage>
        <taxon>Bacteria</taxon>
        <taxon>Bacillati</taxon>
        <taxon>Actinomycetota</taxon>
        <taxon>Actinomycetes</taxon>
        <taxon>Kitasatosporales</taxon>
        <taxon>Streptomycetaceae</taxon>
        <taxon>Kitasatospora</taxon>
    </lineage>
</organism>
<sequence length="69" mass="7462">MNRLVHRPATSAAVLTAPSTYSYPEAGASGGQPHTDAGNYAYAPGQCFNWDAEPDWDIILFQVQHTHCG</sequence>
<dbReference type="OrthoDB" id="1099523at2"/>
<keyword evidence="2" id="KW-1185">Reference proteome</keyword>
<comment type="caution">
    <text evidence="1">The sequence shown here is derived from an EMBL/GenBank/DDBJ whole genome shotgun (WGS) entry which is preliminary data.</text>
</comment>
<protein>
    <submittedName>
        <fullName evidence="1">Uncharacterized protein</fullName>
    </submittedName>
</protein>
<proteinExistence type="predicted"/>